<sequence>MGARRPTDVRPQVDPASPGVDTVAVMNMGGVVLGVDFGTSNTAATLRWPDGRGQAVLFDGSPLLPSAICVEGDAILVGRDAVQAARANPAGAEFHPKSRIDDGTVLLAGVEHPVVDLIGAVLRRVVQEATRTAGAAPVRLVLTHPAAWGAHRRETLLAAAGRTGVAQVDLVMEPVAAAGAHDLPDGADALIYDLGAGTFDASVVRRTGDGFAVLSTEGLIGTGGLDIDAAIVAHLTAVYGGRDGWQRLVEPASDADRRLSRQLWDDVRLAKEAL</sequence>
<dbReference type="SUPFAM" id="SSF53067">
    <property type="entry name" value="Actin-like ATPase domain"/>
    <property type="match status" value="2"/>
</dbReference>
<keyword evidence="2" id="KW-0067">ATP-binding</keyword>
<accession>A0ABQ4CLJ5</accession>
<dbReference type="InterPro" id="IPR043129">
    <property type="entry name" value="ATPase_NBD"/>
</dbReference>
<protein>
    <recommendedName>
        <fullName evidence="6">Hsp70 protein</fullName>
    </recommendedName>
</protein>
<dbReference type="PANTHER" id="PTHR42749">
    <property type="entry name" value="CELL SHAPE-DETERMINING PROTEIN MREB"/>
    <property type="match status" value="1"/>
</dbReference>
<dbReference type="InterPro" id="IPR013126">
    <property type="entry name" value="Hsp_70_fam"/>
</dbReference>
<keyword evidence="1" id="KW-0547">Nucleotide-binding</keyword>
<dbReference type="Gene3D" id="3.90.640.10">
    <property type="entry name" value="Actin, Chain A, domain 4"/>
    <property type="match status" value="1"/>
</dbReference>
<evidence type="ECO:0000256" key="2">
    <source>
        <dbReference type="ARBA" id="ARBA00022840"/>
    </source>
</evidence>
<dbReference type="EMBL" id="BONE01000009">
    <property type="protein sequence ID" value="GIF72151.1"/>
    <property type="molecule type" value="Genomic_DNA"/>
</dbReference>
<keyword evidence="5" id="KW-1185">Reference proteome</keyword>
<dbReference type="Proteomes" id="UP000604117">
    <property type="component" value="Unassembled WGS sequence"/>
</dbReference>
<evidence type="ECO:0000256" key="3">
    <source>
        <dbReference type="ARBA" id="ARBA00023186"/>
    </source>
</evidence>
<gene>
    <name evidence="4" type="ORF">Asi02nite_16690</name>
</gene>
<keyword evidence="3" id="KW-0143">Chaperone</keyword>
<dbReference type="Gene3D" id="3.30.420.40">
    <property type="match status" value="2"/>
</dbReference>
<evidence type="ECO:0000313" key="5">
    <source>
        <dbReference type="Proteomes" id="UP000604117"/>
    </source>
</evidence>
<evidence type="ECO:0000313" key="4">
    <source>
        <dbReference type="EMBL" id="GIF72151.1"/>
    </source>
</evidence>
<evidence type="ECO:0008006" key="6">
    <source>
        <dbReference type="Google" id="ProtNLM"/>
    </source>
</evidence>
<proteinExistence type="predicted"/>
<comment type="caution">
    <text evidence="4">The sequence shown here is derived from an EMBL/GenBank/DDBJ whole genome shotgun (WGS) entry which is preliminary data.</text>
</comment>
<reference evidence="4 5" key="1">
    <citation type="submission" date="2021-01" db="EMBL/GenBank/DDBJ databases">
        <title>Whole genome shotgun sequence of Asanoa siamensis NBRC 107932.</title>
        <authorList>
            <person name="Komaki H."/>
            <person name="Tamura T."/>
        </authorList>
    </citation>
    <scope>NUCLEOTIDE SEQUENCE [LARGE SCALE GENOMIC DNA]</scope>
    <source>
        <strain evidence="4 5">NBRC 107932</strain>
    </source>
</reference>
<dbReference type="PANTHER" id="PTHR42749:SF1">
    <property type="entry name" value="CELL SHAPE-DETERMINING PROTEIN MREB"/>
    <property type="match status" value="1"/>
</dbReference>
<name>A0ABQ4CLJ5_9ACTN</name>
<organism evidence="4 5">
    <name type="scientific">Asanoa siamensis</name>
    <dbReference type="NCBI Taxonomy" id="926357"/>
    <lineage>
        <taxon>Bacteria</taxon>
        <taxon>Bacillati</taxon>
        <taxon>Actinomycetota</taxon>
        <taxon>Actinomycetes</taxon>
        <taxon>Micromonosporales</taxon>
        <taxon>Micromonosporaceae</taxon>
        <taxon>Asanoa</taxon>
    </lineage>
</organism>
<evidence type="ECO:0000256" key="1">
    <source>
        <dbReference type="ARBA" id="ARBA00022741"/>
    </source>
</evidence>
<dbReference type="Pfam" id="PF00012">
    <property type="entry name" value="HSP70"/>
    <property type="match status" value="1"/>
</dbReference>